<dbReference type="Proteomes" id="UP001325140">
    <property type="component" value="Chromosome"/>
</dbReference>
<evidence type="ECO:0000313" key="6">
    <source>
        <dbReference type="Proteomes" id="UP001325140"/>
    </source>
</evidence>
<comment type="similarity">
    <text evidence="2">Belongs to the HAD-like hydrolase superfamily. CbbY/CbbZ/Gph/YieH family.</text>
</comment>
<dbReference type="Gene3D" id="3.40.50.1000">
    <property type="entry name" value="HAD superfamily/HAD-like"/>
    <property type="match status" value="1"/>
</dbReference>
<keyword evidence="6" id="KW-1185">Reference proteome</keyword>
<dbReference type="SFLD" id="SFLDG01129">
    <property type="entry name" value="C1.5:_HAD__Beta-PGM__Phosphata"/>
    <property type="match status" value="1"/>
</dbReference>
<keyword evidence="4" id="KW-0460">Magnesium</keyword>
<dbReference type="EMBL" id="CP110343">
    <property type="protein sequence ID" value="WPX97911.1"/>
    <property type="molecule type" value="Genomic_DNA"/>
</dbReference>
<keyword evidence="3" id="KW-0479">Metal-binding</keyword>
<dbReference type="Gene3D" id="1.10.150.240">
    <property type="entry name" value="Putative phosphatase, domain 2"/>
    <property type="match status" value="1"/>
</dbReference>
<dbReference type="InterPro" id="IPR023214">
    <property type="entry name" value="HAD_sf"/>
</dbReference>
<reference evidence="5" key="1">
    <citation type="submission" date="2022-10" db="EMBL/GenBank/DDBJ databases">
        <title>Host association and intracellularity evolved multiple times independently in the Rickettsiales.</title>
        <authorList>
            <person name="Castelli M."/>
            <person name="Nardi T."/>
            <person name="Gammuto L."/>
            <person name="Bellinzona G."/>
            <person name="Sabaneyeva E."/>
            <person name="Potekhin A."/>
            <person name="Serra V."/>
            <person name="Petroni G."/>
            <person name="Sassera D."/>
        </authorList>
    </citation>
    <scope>NUCLEOTIDE SEQUENCE [LARGE SCALE GENOMIC DNA]</scope>
    <source>
        <strain evidence="5">US_Bl 11III1</strain>
    </source>
</reference>
<evidence type="ECO:0000256" key="3">
    <source>
        <dbReference type="ARBA" id="ARBA00022723"/>
    </source>
</evidence>
<dbReference type="PANTHER" id="PTHR46193">
    <property type="entry name" value="6-PHOSPHOGLUCONATE PHOSPHATASE"/>
    <property type="match status" value="1"/>
</dbReference>
<dbReference type="Pfam" id="PF13419">
    <property type="entry name" value="HAD_2"/>
    <property type="match status" value="1"/>
</dbReference>
<evidence type="ECO:0000313" key="5">
    <source>
        <dbReference type="EMBL" id="WPX97911.1"/>
    </source>
</evidence>
<dbReference type="InterPro" id="IPR023198">
    <property type="entry name" value="PGP-like_dom2"/>
</dbReference>
<name>A0ABZ0UP63_9RICK</name>
<dbReference type="NCBIfam" id="TIGR01509">
    <property type="entry name" value="HAD-SF-IA-v3"/>
    <property type="match status" value="1"/>
</dbReference>
<dbReference type="InterPro" id="IPR041492">
    <property type="entry name" value="HAD_2"/>
</dbReference>
<dbReference type="PANTHER" id="PTHR46193:SF10">
    <property type="entry name" value="6-PHOSPHOGLUCONATE PHOSPHATASE"/>
    <property type="match status" value="1"/>
</dbReference>
<organism evidence="5 6">
    <name type="scientific">Candidatus Fokinia crypta</name>
    <dbReference type="NCBI Taxonomy" id="1920990"/>
    <lineage>
        <taxon>Bacteria</taxon>
        <taxon>Pseudomonadati</taxon>
        <taxon>Pseudomonadota</taxon>
        <taxon>Alphaproteobacteria</taxon>
        <taxon>Rickettsiales</taxon>
        <taxon>Candidatus Midichloriaceae</taxon>
        <taxon>Candidatus Fokinia</taxon>
    </lineage>
</organism>
<keyword evidence="5" id="KW-0378">Hydrolase</keyword>
<accession>A0ABZ0UP63</accession>
<dbReference type="SUPFAM" id="SSF56784">
    <property type="entry name" value="HAD-like"/>
    <property type="match status" value="1"/>
</dbReference>
<dbReference type="SFLD" id="SFLDS00003">
    <property type="entry name" value="Haloacid_Dehalogenase"/>
    <property type="match status" value="1"/>
</dbReference>
<dbReference type="InterPro" id="IPR051600">
    <property type="entry name" value="Beta-PGM-like"/>
</dbReference>
<comment type="cofactor">
    <cofactor evidence="1">
        <name>Mg(2+)</name>
        <dbReference type="ChEBI" id="CHEBI:18420"/>
    </cofactor>
</comment>
<evidence type="ECO:0000256" key="4">
    <source>
        <dbReference type="ARBA" id="ARBA00022842"/>
    </source>
</evidence>
<evidence type="ECO:0000256" key="2">
    <source>
        <dbReference type="ARBA" id="ARBA00006171"/>
    </source>
</evidence>
<protein>
    <submittedName>
        <fullName evidence="5">HAD family hydrolase</fullName>
    </submittedName>
</protein>
<gene>
    <name evidence="5" type="ORF">Fokcrypt_00435</name>
</gene>
<dbReference type="RefSeq" id="WP_323721891.1">
    <property type="nucleotide sequence ID" value="NZ_CP110343.1"/>
</dbReference>
<evidence type="ECO:0000256" key="1">
    <source>
        <dbReference type="ARBA" id="ARBA00001946"/>
    </source>
</evidence>
<sequence>MNKVVIFDFDGVIVNSEIVVAKINQQKLENLPFDDIKNAQARQILGSLFGQHFQSVIVLLEEHGLSLPEHFTKEWLNEMNKAVTEEAQPLILNVIKALHQKNTKKCIASNNNSNIIEKILKKTEQSEFFDKNKIFTANDVGRPKPFPDLFLHAVEQCNTAPQYCVVIEDSVPGISAALAAKIPVLAFVGGCHAKRSEYLEKIKEMNVPIMYNESELLQELKTMGFL</sequence>
<dbReference type="InterPro" id="IPR036412">
    <property type="entry name" value="HAD-like_sf"/>
</dbReference>
<dbReference type="GO" id="GO:0016787">
    <property type="term" value="F:hydrolase activity"/>
    <property type="evidence" value="ECO:0007669"/>
    <property type="project" value="UniProtKB-KW"/>
</dbReference>
<proteinExistence type="inferred from homology"/>
<dbReference type="InterPro" id="IPR006439">
    <property type="entry name" value="HAD-SF_hydro_IA"/>
</dbReference>